<comment type="caution">
    <text evidence="1">The sequence shown here is derived from an EMBL/GenBank/DDBJ whole genome shotgun (WGS) entry which is preliminary data.</text>
</comment>
<dbReference type="RefSeq" id="WP_141962385.1">
    <property type="nucleotide sequence ID" value="NZ_VFOZ01000002.1"/>
</dbReference>
<dbReference type="OrthoDB" id="115056at2"/>
<sequence length="218" mass="24180">MADLTFECLGVRSDPYAASPTLVFRLRIAETGGRAVNAIALRCQLRIEPHRRKYSEAETPLLGDLFGTPDRWGDTLKPLQYATVAVMVPGFTGETEVDLPVPCSYDLEVAANKYFASLEDGEIPMLLLFSGTVFVRTPTGFTVNQVPWTSETPQRVPVAVWREAMDRFFPGSGWLRLRRATIAELMLYKTAKALAGWDDVIADLLAQAKLTQGKEARP</sequence>
<dbReference type="AlphaFoldDB" id="A0A543BZT8"/>
<dbReference type="Proteomes" id="UP000316096">
    <property type="component" value="Unassembled WGS sequence"/>
</dbReference>
<protein>
    <submittedName>
        <fullName evidence="1">Uncharacterized protein</fullName>
    </submittedName>
</protein>
<name>A0A543BZT8_9ACTN</name>
<accession>A0A543BZT8</accession>
<dbReference type="InterPro" id="IPR045730">
    <property type="entry name" value="DUF6084"/>
</dbReference>
<dbReference type="Pfam" id="PF19562">
    <property type="entry name" value="DUF6084"/>
    <property type="match status" value="1"/>
</dbReference>
<organism evidence="1 2">
    <name type="scientific">Actinoallomurus bryophytorum</name>
    <dbReference type="NCBI Taxonomy" id="1490222"/>
    <lineage>
        <taxon>Bacteria</taxon>
        <taxon>Bacillati</taxon>
        <taxon>Actinomycetota</taxon>
        <taxon>Actinomycetes</taxon>
        <taxon>Streptosporangiales</taxon>
        <taxon>Thermomonosporaceae</taxon>
        <taxon>Actinoallomurus</taxon>
    </lineage>
</organism>
<reference evidence="1 2" key="1">
    <citation type="submission" date="2019-06" db="EMBL/GenBank/DDBJ databases">
        <title>Sequencing the genomes of 1000 actinobacteria strains.</title>
        <authorList>
            <person name="Klenk H.-P."/>
        </authorList>
    </citation>
    <scope>NUCLEOTIDE SEQUENCE [LARGE SCALE GENOMIC DNA]</scope>
    <source>
        <strain evidence="1 2">DSM 102200</strain>
    </source>
</reference>
<gene>
    <name evidence="1" type="ORF">FB559_7642</name>
</gene>
<dbReference type="EMBL" id="VFOZ01000002">
    <property type="protein sequence ID" value="TQL90339.1"/>
    <property type="molecule type" value="Genomic_DNA"/>
</dbReference>
<proteinExistence type="predicted"/>
<evidence type="ECO:0000313" key="2">
    <source>
        <dbReference type="Proteomes" id="UP000316096"/>
    </source>
</evidence>
<evidence type="ECO:0000313" key="1">
    <source>
        <dbReference type="EMBL" id="TQL90339.1"/>
    </source>
</evidence>
<keyword evidence="2" id="KW-1185">Reference proteome</keyword>